<reference evidence="3 4" key="2">
    <citation type="submission" date="2014-03" db="EMBL/GenBank/DDBJ databases">
        <title>The Genome Sequence of Anncaliia algerae insect isolate PRA339.</title>
        <authorList>
            <consortium name="The Broad Institute Genome Sequencing Platform"/>
            <consortium name="The Broad Institute Genome Sequencing Center for Infectious Disease"/>
            <person name="Cuomo C."/>
            <person name="Becnel J."/>
            <person name="Sanscrainte N."/>
            <person name="Walker B."/>
            <person name="Young S.K."/>
            <person name="Zeng Q."/>
            <person name="Gargeya S."/>
            <person name="Fitzgerald M."/>
            <person name="Haas B."/>
            <person name="Abouelleil A."/>
            <person name="Alvarado L."/>
            <person name="Arachchi H.M."/>
            <person name="Berlin A.M."/>
            <person name="Chapman S.B."/>
            <person name="Dewar J."/>
            <person name="Goldberg J."/>
            <person name="Griggs A."/>
            <person name="Gujja S."/>
            <person name="Hansen M."/>
            <person name="Howarth C."/>
            <person name="Imamovic A."/>
            <person name="Larimer J."/>
            <person name="McCowan C."/>
            <person name="Murphy C."/>
            <person name="Neiman D."/>
            <person name="Pearson M."/>
            <person name="Priest M."/>
            <person name="Roberts A."/>
            <person name="Saif S."/>
            <person name="Shea T."/>
            <person name="Sisk P."/>
            <person name="Sykes S."/>
            <person name="Wortman J."/>
            <person name="Nusbaum C."/>
            <person name="Birren B."/>
        </authorList>
    </citation>
    <scope>NUCLEOTIDE SEQUENCE [LARGE SCALE GENOMIC DNA]</scope>
    <source>
        <strain evidence="3 4">PRA339</strain>
    </source>
</reference>
<evidence type="ECO:0000313" key="4">
    <source>
        <dbReference type="Proteomes" id="UP000030655"/>
    </source>
</evidence>
<protein>
    <recommendedName>
        <fullName evidence="2">ISXO2-like transposase domain-containing protein</fullName>
    </recommendedName>
</protein>
<name>A0A059F0N6_9MICR</name>
<sequence length="94" mass="11047">MLKYKAKSQRGRSYNNKAHASINPDQNASTIQKINYRHVATNSVIWTDEHISYAKLSEFYLMYGSICHKYEFVNTTNDVNTQTFNRLIIVLKWL</sequence>
<proteinExistence type="predicted"/>
<accession>A0A059F0N6</accession>
<dbReference type="OrthoDB" id="10052789at2759"/>
<dbReference type="Proteomes" id="UP000030655">
    <property type="component" value="Unassembled WGS sequence"/>
</dbReference>
<keyword evidence="4" id="KW-1185">Reference proteome</keyword>
<dbReference type="VEuPathDB" id="MicrosporidiaDB:H312_01858"/>
<dbReference type="AlphaFoldDB" id="A0A059F0N6"/>
<evidence type="ECO:0000259" key="2">
    <source>
        <dbReference type="Pfam" id="PF12762"/>
    </source>
</evidence>
<feature type="region of interest" description="Disordered" evidence="1">
    <location>
        <begin position="1"/>
        <end position="25"/>
    </location>
</feature>
<gene>
    <name evidence="3" type="ORF">H312_01858</name>
</gene>
<organism evidence="3 4">
    <name type="scientific">Anncaliia algerae PRA339</name>
    <dbReference type="NCBI Taxonomy" id="1288291"/>
    <lineage>
        <taxon>Eukaryota</taxon>
        <taxon>Fungi</taxon>
        <taxon>Fungi incertae sedis</taxon>
        <taxon>Microsporidia</taxon>
        <taxon>Tubulinosematoidea</taxon>
        <taxon>Tubulinosematidae</taxon>
        <taxon>Anncaliia</taxon>
    </lineage>
</organism>
<dbReference type="Pfam" id="PF12762">
    <property type="entry name" value="DDE_Tnp_IS1595"/>
    <property type="match status" value="1"/>
</dbReference>
<feature type="compositionally biased region" description="Polar residues" evidence="1">
    <location>
        <begin position="11"/>
        <end position="25"/>
    </location>
</feature>
<feature type="domain" description="ISXO2-like transposase" evidence="2">
    <location>
        <begin position="13"/>
        <end position="86"/>
    </location>
</feature>
<dbReference type="EMBL" id="KK365165">
    <property type="protein sequence ID" value="KCZ80730.1"/>
    <property type="molecule type" value="Genomic_DNA"/>
</dbReference>
<reference evidence="4" key="1">
    <citation type="submission" date="2013-02" db="EMBL/GenBank/DDBJ databases">
        <authorList>
            <consortium name="The Broad Institute Genome Sequencing Platform"/>
            <person name="Cuomo C."/>
            <person name="Becnel J."/>
            <person name="Sanscrainte N."/>
            <person name="Walker B."/>
            <person name="Young S.K."/>
            <person name="Zeng Q."/>
            <person name="Gargeya S."/>
            <person name="Fitzgerald M."/>
            <person name="Haas B."/>
            <person name="Abouelleil A."/>
            <person name="Alvarado L."/>
            <person name="Arachchi H.M."/>
            <person name="Berlin A.M."/>
            <person name="Chapman S.B."/>
            <person name="Dewar J."/>
            <person name="Goldberg J."/>
            <person name="Griggs A."/>
            <person name="Gujja S."/>
            <person name="Hansen M."/>
            <person name="Howarth C."/>
            <person name="Imamovic A."/>
            <person name="Larimer J."/>
            <person name="McCowan C."/>
            <person name="Murphy C."/>
            <person name="Neiman D."/>
            <person name="Pearson M."/>
            <person name="Priest M."/>
            <person name="Roberts A."/>
            <person name="Saif S."/>
            <person name="Shea T."/>
            <person name="Sisk P."/>
            <person name="Sykes S."/>
            <person name="Wortman J."/>
            <person name="Nusbaum C."/>
            <person name="Birren B."/>
        </authorList>
    </citation>
    <scope>NUCLEOTIDE SEQUENCE [LARGE SCALE GENOMIC DNA]</scope>
    <source>
        <strain evidence="4">PRA339</strain>
    </source>
</reference>
<dbReference type="InterPro" id="IPR024445">
    <property type="entry name" value="Tnp_ISXO2-like"/>
</dbReference>
<dbReference type="HOGENOM" id="CLU_044348_8_0_1"/>
<evidence type="ECO:0000256" key="1">
    <source>
        <dbReference type="SAM" id="MobiDB-lite"/>
    </source>
</evidence>
<feature type="compositionally biased region" description="Basic residues" evidence="1">
    <location>
        <begin position="1"/>
        <end position="10"/>
    </location>
</feature>
<evidence type="ECO:0000313" key="3">
    <source>
        <dbReference type="EMBL" id="KCZ80730.1"/>
    </source>
</evidence>